<feature type="chain" id="PRO_5022945747" description="HEAT repeat protein" evidence="2">
    <location>
        <begin position="19"/>
        <end position="244"/>
    </location>
</feature>
<protein>
    <recommendedName>
        <fullName evidence="5">HEAT repeat protein</fullName>
    </recommendedName>
</protein>
<dbReference type="InterPro" id="IPR016024">
    <property type="entry name" value="ARM-type_fold"/>
</dbReference>
<dbReference type="InterPro" id="IPR004155">
    <property type="entry name" value="PBS_lyase_HEAT"/>
</dbReference>
<dbReference type="GO" id="GO:0016491">
    <property type="term" value="F:oxidoreductase activity"/>
    <property type="evidence" value="ECO:0007669"/>
    <property type="project" value="TreeGrafter"/>
</dbReference>
<accession>A0A5C5ZJB8</accession>
<feature type="compositionally biased region" description="Low complexity" evidence="1">
    <location>
        <begin position="225"/>
        <end position="236"/>
    </location>
</feature>
<keyword evidence="4" id="KW-1185">Reference proteome</keyword>
<dbReference type="Gene3D" id="1.25.10.10">
    <property type="entry name" value="Leucine-rich Repeat Variant"/>
    <property type="match status" value="1"/>
</dbReference>
<dbReference type="SUPFAM" id="SSF48371">
    <property type="entry name" value="ARM repeat"/>
    <property type="match status" value="1"/>
</dbReference>
<dbReference type="PROSITE" id="PS51257">
    <property type="entry name" value="PROKAR_LIPOPROTEIN"/>
    <property type="match status" value="1"/>
</dbReference>
<feature type="signal peptide" evidence="2">
    <location>
        <begin position="1"/>
        <end position="18"/>
    </location>
</feature>
<gene>
    <name evidence="3" type="ORF">Mal64_29880</name>
</gene>
<reference evidence="3 4" key="1">
    <citation type="submission" date="2019-02" db="EMBL/GenBank/DDBJ databases">
        <title>Deep-cultivation of Planctomycetes and their phenomic and genomic characterization uncovers novel biology.</title>
        <authorList>
            <person name="Wiegand S."/>
            <person name="Jogler M."/>
            <person name="Boedeker C."/>
            <person name="Pinto D."/>
            <person name="Vollmers J."/>
            <person name="Rivas-Marin E."/>
            <person name="Kohn T."/>
            <person name="Peeters S.H."/>
            <person name="Heuer A."/>
            <person name="Rast P."/>
            <person name="Oberbeckmann S."/>
            <person name="Bunk B."/>
            <person name="Jeske O."/>
            <person name="Meyerdierks A."/>
            <person name="Storesund J.E."/>
            <person name="Kallscheuer N."/>
            <person name="Luecker S."/>
            <person name="Lage O.M."/>
            <person name="Pohl T."/>
            <person name="Merkel B.J."/>
            <person name="Hornburger P."/>
            <person name="Mueller R.-W."/>
            <person name="Bruemmer F."/>
            <person name="Labrenz M."/>
            <person name="Spormann A.M."/>
            <person name="Op Den Camp H."/>
            <person name="Overmann J."/>
            <person name="Amann R."/>
            <person name="Jetten M.S.M."/>
            <person name="Mascher T."/>
            <person name="Medema M.H."/>
            <person name="Devos D.P."/>
            <person name="Kaster A.-K."/>
            <person name="Ovreas L."/>
            <person name="Rohde M."/>
            <person name="Galperin M.Y."/>
            <person name="Jogler C."/>
        </authorList>
    </citation>
    <scope>NUCLEOTIDE SEQUENCE [LARGE SCALE GENOMIC DNA]</scope>
    <source>
        <strain evidence="3 4">Mal64</strain>
    </source>
</reference>
<dbReference type="Proteomes" id="UP000315440">
    <property type="component" value="Unassembled WGS sequence"/>
</dbReference>
<evidence type="ECO:0000313" key="4">
    <source>
        <dbReference type="Proteomes" id="UP000315440"/>
    </source>
</evidence>
<dbReference type="PANTHER" id="PTHR12697:SF5">
    <property type="entry name" value="DEOXYHYPUSINE HYDROXYLASE"/>
    <property type="match status" value="1"/>
</dbReference>
<evidence type="ECO:0000256" key="2">
    <source>
        <dbReference type="SAM" id="SignalP"/>
    </source>
</evidence>
<dbReference type="PANTHER" id="PTHR12697">
    <property type="entry name" value="PBS LYASE HEAT-LIKE PROTEIN"/>
    <property type="match status" value="1"/>
</dbReference>
<evidence type="ECO:0008006" key="5">
    <source>
        <dbReference type="Google" id="ProtNLM"/>
    </source>
</evidence>
<evidence type="ECO:0000256" key="1">
    <source>
        <dbReference type="SAM" id="MobiDB-lite"/>
    </source>
</evidence>
<keyword evidence="2" id="KW-0732">Signal</keyword>
<dbReference type="RefSeq" id="WP_146401595.1">
    <property type="nucleotide sequence ID" value="NZ_SJPQ01000003.1"/>
</dbReference>
<proteinExistence type="predicted"/>
<organism evidence="3 4">
    <name type="scientific">Pseudobythopirellula maris</name>
    <dbReference type="NCBI Taxonomy" id="2527991"/>
    <lineage>
        <taxon>Bacteria</taxon>
        <taxon>Pseudomonadati</taxon>
        <taxon>Planctomycetota</taxon>
        <taxon>Planctomycetia</taxon>
        <taxon>Pirellulales</taxon>
        <taxon>Lacipirellulaceae</taxon>
        <taxon>Pseudobythopirellula</taxon>
    </lineage>
</organism>
<dbReference type="OrthoDB" id="277499at2"/>
<sequence length="244" mass="25448" precursor="true">MKRSRTLTLISCACLGLAAGCQFLPGGGPSWRPFGGPQLTSYQTPGKRVEEVRTIAAQADGTNSPGQQGAVADLVKRLPNEPDPLVREEVLVSLAKFNVPLARQAVLAGLSDDDHYVRNKCCQLAAEAKDPQAVTALARVAAEDSEFDVRVAAVNALGGFNTPAAQRALIPVLEDRDPAMQFAGVKAMRLQTGRDLGGDVSAYLALAKQSVDGAAPAGAAPGGAPPVATEPPTAVASKPWWRPF</sequence>
<dbReference type="AlphaFoldDB" id="A0A5C5ZJB8"/>
<comment type="caution">
    <text evidence="3">The sequence shown here is derived from an EMBL/GenBank/DDBJ whole genome shotgun (WGS) entry which is preliminary data.</text>
</comment>
<feature type="region of interest" description="Disordered" evidence="1">
    <location>
        <begin position="214"/>
        <end position="244"/>
    </location>
</feature>
<name>A0A5C5ZJB8_9BACT</name>
<dbReference type="Pfam" id="PF13646">
    <property type="entry name" value="HEAT_2"/>
    <property type="match status" value="1"/>
</dbReference>
<dbReference type="InterPro" id="IPR011989">
    <property type="entry name" value="ARM-like"/>
</dbReference>
<dbReference type="SMART" id="SM00567">
    <property type="entry name" value="EZ_HEAT"/>
    <property type="match status" value="2"/>
</dbReference>
<dbReference type="EMBL" id="SJPQ01000003">
    <property type="protein sequence ID" value="TWT87449.1"/>
    <property type="molecule type" value="Genomic_DNA"/>
</dbReference>
<evidence type="ECO:0000313" key="3">
    <source>
        <dbReference type="EMBL" id="TWT87449.1"/>
    </source>
</evidence>